<proteinExistence type="predicted"/>
<reference evidence="2" key="1">
    <citation type="submission" date="2015-01" db="EMBL/GenBank/DDBJ databases">
        <authorList>
            <person name="Durling Mikael"/>
        </authorList>
    </citation>
    <scope>NUCLEOTIDE SEQUENCE</scope>
</reference>
<evidence type="ECO:0000256" key="1">
    <source>
        <dbReference type="SAM" id="MobiDB-lite"/>
    </source>
</evidence>
<dbReference type="AlphaFoldDB" id="A0A0B7KR27"/>
<sequence>HLRGIVQVPLQYLYSNEVNGCPESVPRFLSDPRRQLLGIIDQQTYRAVAKQIGLTKLRDTLKQDGGPLPIVKVKICALLGQGFIDQAKEVLGPDFNCVVRLYYVPSVCNDGFIYRMASECVQRNDIDQANQWGQKLQSQGPKQRHLKMIFGRGDLVKAMDAMIPFTGLWEDLRLGNFAKYFAAHCDDLIINYWNHMNYVWCKIFSGVESLKSSLDPATVRELQRRAPAWSAADRDYISKRMINNKLFINISMPSDRARLLDNLLKLDAIVISILTFDEDMQYLAIGVKILEKQIEVKPKKRSYDYVPTLGRESLESNLRASWKDNAVMEIDDGLFGFMDKSCHRLAFTSLVLLALREFPFLQSTVRPLQDIKGDDMKIHTDQIRTGWLCKVAEAYGYSNEKIAQGISVPYMHLEPGEELDVISWRGGRPSISQFWSLRGHFFLYKLAKYKPTQFKHPELPLLQKEFVEAFFGRLGEIDINDQGGFYLDPGHGSRSDTMMDEPSTEKDDEDVTMDENNDAAQDEVRLRPMQRRKNDGEDDKE</sequence>
<feature type="non-terminal residue" evidence="2">
    <location>
        <position position="1"/>
    </location>
</feature>
<dbReference type="EMBL" id="CDPU01000099">
    <property type="protein sequence ID" value="CEO57395.1"/>
    <property type="molecule type" value="Genomic_DNA"/>
</dbReference>
<accession>A0A0B7KR27</accession>
<protein>
    <submittedName>
        <fullName evidence="2">Uncharacterized protein</fullName>
    </submittedName>
</protein>
<organism evidence="2">
    <name type="scientific">Bionectria ochroleuca</name>
    <name type="common">Gliocladium roseum</name>
    <dbReference type="NCBI Taxonomy" id="29856"/>
    <lineage>
        <taxon>Eukaryota</taxon>
        <taxon>Fungi</taxon>
        <taxon>Dikarya</taxon>
        <taxon>Ascomycota</taxon>
        <taxon>Pezizomycotina</taxon>
        <taxon>Sordariomycetes</taxon>
        <taxon>Hypocreomycetidae</taxon>
        <taxon>Hypocreales</taxon>
        <taxon>Bionectriaceae</taxon>
        <taxon>Clonostachys</taxon>
    </lineage>
</organism>
<feature type="compositionally biased region" description="Acidic residues" evidence="1">
    <location>
        <begin position="506"/>
        <end position="521"/>
    </location>
</feature>
<gene>
    <name evidence="2" type="ORF">BN869_000013453_1</name>
</gene>
<feature type="non-terminal residue" evidence="2">
    <location>
        <position position="541"/>
    </location>
</feature>
<dbReference type="Pfam" id="PF12520">
    <property type="entry name" value="DUF3723"/>
    <property type="match status" value="1"/>
</dbReference>
<name>A0A0B7KR27_BIOOC</name>
<dbReference type="InterPro" id="IPR022198">
    <property type="entry name" value="DUF3723"/>
</dbReference>
<feature type="region of interest" description="Disordered" evidence="1">
    <location>
        <begin position="485"/>
        <end position="541"/>
    </location>
</feature>
<evidence type="ECO:0000313" key="2">
    <source>
        <dbReference type="EMBL" id="CEO57395.1"/>
    </source>
</evidence>